<accession>A0A7X5QAN2</accession>
<organism evidence="1 2">
    <name type="scientific">Photorhabdus cinerea</name>
    <dbReference type="NCBI Taxonomy" id="471575"/>
    <lineage>
        <taxon>Bacteria</taxon>
        <taxon>Pseudomonadati</taxon>
        <taxon>Pseudomonadota</taxon>
        <taxon>Gammaproteobacteria</taxon>
        <taxon>Enterobacterales</taxon>
        <taxon>Morganellaceae</taxon>
        <taxon>Photorhabdus</taxon>
    </lineage>
</organism>
<dbReference type="InterPro" id="IPR005413">
    <property type="entry name" value="LowCa_resp_V_Ag"/>
</dbReference>
<dbReference type="InterPro" id="IPR036139">
    <property type="entry name" value="Vir_assoc_V_ag_sf"/>
</dbReference>
<dbReference type="SUPFAM" id="SSF103388">
    <property type="entry name" value="Virulence-associated V antigen"/>
    <property type="match status" value="1"/>
</dbReference>
<dbReference type="AlphaFoldDB" id="A0A7X5QAN2"/>
<reference evidence="1 2" key="1">
    <citation type="submission" date="2018-02" db="EMBL/GenBank/DDBJ databases">
        <authorList>
            <person name="Machado R.A."/>
        </authorList>
    </citation>
    <scope>NUCLEOTIDE SEQUENCE [LARGE SCALE GENOMIC DNA]</scope>
    <source>
        <strain evidence="1 2">DSM 19724</strain>
    </source>
</reference>
<protein>
    <submittedName>
        <fullName evidence="1">Virulence factor</fullName>
    </submittedName>
</protein>
<evidence type="ECO:0000313" key="2">
    <source>
        <dbReference type="Proteomes" id="UP000591844"/>
    </source>
</evidence>
<dbReference type="GO" id="GO:0005576">
    <property type="term" value="C:extracellular region"/>
    <property type="evidence" value="ECO:0007669"/>
    <property type="project" value="InterPro"/>
</dbReference>
<dbReference type="EMBL" id="PUJW01000001">
    <property type="protein sequence ID" value="NHB90846.1"/>
    <property type="molecule type" value="Genomic_DNA"/>
</dbReference>
<sequence length="329" mass="37075">MDISSYRSNLQFSLAELDKVSLKDLQDSKSVALNQLVSLIRDKDIKIAVKDDPAYVGVITDDEERLKKMVIHFLETEDAAAVKKGYLASGIENGIESIKSLLSDTYKKDAQGKPTTELKTHWDLREFLATAHFKLPQNRLDDAVINIFASVMLGHDEKRQLLRNELTALTAELKIYSVIQSEINAKLSAKEESNQKLSIDGSNSFNLLDYKKYGFDNDDAFRKSAEYQLLNKISPDSTHISIKTFLESPNKQSGAMAGLDNLYEYEKDNNRLANFSTSVNDRVSPLNNSVQEKTTRLNDISSRYNAAIEALNRFIQKYDSVMRSILGAI</sequence>
<name>A0A7X5QAN2_9GAMM</name>
<evidence type="ECO:0000313" key="1">
    <source>
        <dbReference type="EMBL" id="NHB90846.1"/>
    </source>
</evidence>
<dbReference type="PRINTS" id="PR01592">
    <property type="entry name" value="LCRVANTIGEN"/>
</dbReference>
<gene>
    <name evidence="1" type="ORF">C5469_01395</name>
</gene>
<keyword evidence="2" id="KW-1185">Reference proteome</keyword>
<dbReference type="Pfam" id="PF04792">
    <property type="entry name" value="LcrV"/>
    <property type="match status" value="1"/>
</dbReference>
<proteinExistence type="predicted"/>
<dbReference type="RefSeq" id="WP_166301281.1">
    <property type="nucleotide sequence ID" value="NZ_CAWPIB010000001.1"/>
</dbReference>
<dbReference type="Proteomes" id="UP000591844">
    <property type="component" value="Unassembled WGS sequence"/>
</dbReference>
<comment type="caution">
    <text evidence="1">The sequence shown here is derived from an EMBL/GenBank/DDBJ whole genome shotgun (WGS) entry which is preliminary data.</text>
</comment>